<feature type="domain" description="ABC transporter" evidence="14">
    <location>
        <begin position="5"/>
        <end position="443"/>
    </location>
</feature>
<dbReference type="GO" id="GO:0006281">
    <property type="term" value="P:DNA repair"/>
    <property type="evidence" value="ECO:0007669"/>
    <property type="project" value="UniProtKB-KW"/>
</dbReference>
<evidence type="ECO:0000256" key="9">
    <source>
        <dbReference type="ARBA" id="ARBA00023125"/>
    </source>
</evidence>
<dbReference type="Gene3D" id="1.20.1580.10">
    <property type="entry name" value="ABC transporter ATPase like domain"/>
    <property type="match status" value="2"/>
</dbReference>
<dbReference type="GO" id="GO:0005524">
    <property type="term" value="F:ATP binding"/>
    <property type="evidence" value="ECO:0007669"/>
    <property type="project" value="UniProtKB-KW"/>
</dbReference>
<dbReference type="AlphaFoldDB" id="A0A0R2H4L5"/>
<reference evidence="15 16" key="1">
    <citation type="journal article" date="2015" name="Genome Announc.">
        <title>Expanding the biotechnology potential of lactobacilli through comparative genomics of 213 strains and associated genera.</title>
        <authorList>
            <person name="Sun Z."/>
            <person name="Harris H.M."/>
            <person name="McCann A."/>
            <person name="Guo C."/>
            <person name="Argimon S."/>
            <person name="Zhang W."/>
            <person name="Yang X."/>
            <person name="Jeffery I.B."/>
            <person name="Cooney J.C."/>
            <person name="Kagawa T.F."/>
            <person name="Liu W."/>
            <person name="Song Y."/>
            <person name="Salvetti E."/>
            <person name="Wrobel A."/>
            <person name="Rasinkangas P."/>
            <person name="Parkhill J."/>
            <person name="Rea M.C."/>
            <person name="O'Sullivan O."/>
            <person name="Ritari J."/>
            <person name="Douillard F.P."/>
            <person name="Paul Ross R."/>
            <person name="Yang R."/>
            <person name="Briner A.E."/>
            <person name="Felis G.E."/>
            <person name="de Vos W.M."/>
            <person name="Barrangou R."/>
            <person name="Klaenhammer T.R."/>
            <person name="Caufield P.W."/>
            <person name="Cui Y."/>
            <person name="Zhang H."/>
            <person name="O'Toole P.W."/>
        </authorList>
    </citation>
    <scope>NUCLEOTIDE SEQUENCE [LARGE SCALE GENOMIC DNA]</scope>
    <source>
        <strain evidence="15 16">DSM 20410</strain>
    </source>
</reference>
<keyword evidence="10" id="KW-0234">DNA repair</keyword>
<keyword evidence="7" id="KW-0067">ATP-binding</keyword>
<evidence type="ECO:0000256" key="7">
    <source>
        <dbReference type="ARBA" id="ARBA00022840"/>
    </source>
</evidence>
<evidence type="ECO:0000256" key="11">
    <source>
        <dbReference type="ARBA" id="ARBA00038000"/>
    </source>
</evidence>
<dbReference type="InterPro" id="IPR027417">
    <property type="entry name" value="P-loop_NTPase"/>
</dbReference>
<evidence type="ECO:0000256" key="4">
    <source>
        <dbReference type="ARBA" id="ARBA00022741"/>
    </source>
</evidence>
<dbReference type="InterPro" id="IPR003439">
    <property type="entry name" value="ABC_transporter-like_ATP-bd"/>
</dbReference>
<dbReference type="GO" id="GO:0005737">
    <property type="term" value="C:cytoplasm"/>
    <property type="evidence" value="ECO:0007669"/>
    <property type="project" value="UniProtKB-SubCell"/>
</dbReference>
<dbReference type="Gene3D" id="1.10.8.280">
    <property type="entry name" value="ABC transporter ATPase domain-like"/>
    <property type="match status" value="1"/>
</dbReference>
<dbReference type="OrthoDB" id="9809851at2"/>
<comment type="subcellular location">
    <subcellularLocation>
        <location evidence="1">Cytoplasm</location>
    </subcellularLocation>
</comment>
<keyword evidence="5" id="KW-0227">DNA damage</keyword>
<dbReference type="GO" id="GO:0016887">
    <property type="term" value="F:ATP hydrolysis activity"/>
    <property type="evidence" value="ECO:0007669"/>
    <property type="project" value="InterPro"/>
</dbReference>
<protein>
    <recommendedName>
        <fullName evidence="12">UvrABC system protein A</fullName>
    </recommendedName>
    <alternativeName>
        <fullName evidence="13">Excinuclease ABC subunit A</fullName>
    </alternativeName>
</protein>
<gene>
    <name evidence="15" type="ORF">IV50_GL000844</name>
</gene>
<organism evidence="15 16">
    <name type="scientific">Weissella viridescens</name>
    <name type="common">Lactobacillus viridescens</name>
    <dbReference type="NCBI Taxonomy" id="1629"/>
    <lineage>
        <taxon>Bacteria</taxon>
        <taxon>Bacillati</taxon>
        <taxon>Bacillota</taxon>
        <taxon>Bacilli</taxon>
        <taxon>Lactobacillales</taxon>
        <taxon>Lactobacillaceae</taxon>
        <taxon>Weissella</taxon>
    </lineage>
</organism>
<dbReference type="GO" id="GO:0003677">
    <property type="term" value="F:DNA binding"/>
    <property type="evidence" value="ECO:0007669"/>
    <property type="project" value="UniProtKB-KW"/>
</dbReference>
<dbReference type="Gene3D" id="3.40.50.300">
    <property type="entry name" value="P-loop containing nucleotide triphosphate hydrolases"/>
    <property type="match status" value="2"/>
</dbReference>
<dbReference type="GO" id="GO:0004518">
    <property type="term" value="F:nuclease activity"/>
    <property type="evidence" value="ECO:0007669"/>
    <property type="project" value="UniProtKB-KW"/>
</dbReference>
<evidence type="ECO:0000313" key="15">
    <source>
        <dbReference type="EMBL" id="KRN46566.1"/>
    </source>
</evidence>
<evidence type="ECO:0000256" key="6">
    <source>
        <dbReference type="ARBA" id="ARBA00022769"/>
    </source>
</evidence>
<evidence type="ECO:0000256" key="3">
    <source>
        <dbReference type="ARBA" id="ARBA00022737"/>
    </source>
</evidence>
<evidence type="ECO:0000256" key="8">
    <source>
        <dbReference type="ARBA" id="ARBA00022881"/>
    </source>
</evidence>
<keyword evidence="3" id="KW-0677">Repeat</keyword>
<name>A0A0R2H4L5_WEIVI</name>
<feature type="domain" description="ABC transporter" evidence="14">
    <location>
        <begin position="445"/>
        <end position="742"/>
    </location>
</feature>
<dbReference type="CDD" id="cd03270">
    <property type="entry name" value="ABC_UvrA_I"/>
    <property type="match status" value="1"/>
</dbReference>
<dbReference type="PANTHER" id="PTHR43152:SF3">
    <property type="entry name" value="UVRABC SYSTEM PROTEIN A"/>
    <property type="match status" value="1"/>
</dbReference>
<evidence type="ECO:0000256" key="10">
    <source>
        <dbReference type="ARBA" id="ARBA00023204"/>
    </source>
</evidence>
<keyword evidence="9" id="KW-0238">DNA-binding</keyword>
<sequence>MPETIQLINAHENNLKNISLEIPKNKITIFTGVSGSGKSSIVFDTIAQESGRQMNETYSGIVRTFLPKYKRPAIDDIKGLSPVIIVNQKPMGGNARSTLGTTTDINSLFRILFSRFATPHLGDYANLFSFNDPQGMCPTCEGLGRIITLNIDAAFDRTKSLNEGPFIYPGYKVDSMQWRTYAESGFFDNDKPLQDYTDEEWHQFLYGEPTKVEITYKKSKLEVTYEGFVTHFIRTQVKTDKEQTKTSAKIMDEFSVAETCPDCEGKRYNDQVLASKIDGYSIFDLTDMELDQLTTVLADLEVPEGASGLIDGIKERVDNLIEIGLGYMALTRETSTLSGGESQRVKMIKNLSSSLTDMIYVFDEPSTGLHPKDVHRMNDLLAEIRDIGNTVLVVEHDPDVIKIADYIVDVGPHAGVNGGEIMYTGSYAGLLESDTLTGRSLKLALPFKETPRPAERFIQTQASSLHNLKDVALSVPEQTLTVLTGVAGSGKSSLIKGVFLPEHPDAIYIDQKPIHTNSRSNPATYMDLMTPLRKLFATANDVDSGLFSYNSKGACTECNGTGKLQLNLSYMDQNDITCPHCHGNRFEPDVLQYTYKDKNIVDVMEMPFDEALDYFEAKPILKKCQQLVDVGLGYLSLGQSLDTLSGGEVQRLKLAKELAGKNGIYVLDEPTTGLHMSDISLILDILNRLVDNGNTVVVIEHNVDVIRQADWMIDMGPAGGNAGGEILYTGTPESSVSDAKSVTGQYL</sequence>
<dbReference type="EMBL" id="JQBM01000002">
    <property type="protein sequence ID" value="KRN46566.1"/>
    <property type="molecule type" value="Genomic_DNA"/>
</dbReference>
<evidence type="ECO:0000256" key="5">
    <source>
        <dbReference type="ARBA" id="ARBA00022763"/>
    </source>
</evidence>
<evidence type="ECO:0000256" key="12">
    <source>
        <dbReference type="ARBA" id="ARBA00039316"/>
    </source>
</evidence>
<accession>A0A0R2H4L5</accession>
<dbReference type="InterPro" id="IPR017871">
    <property type="entry name" value="ABC_transporter-like_CS"/>
</dbReference>
<dbReference type="PANTHER" id="PTHR43152">
    <property type="entry name" value="UVRABC SYSTEM PROTEIN A"/>
    <property type="match status" value="1"/>
</dbReference>
<comment type="caution">
    <text evidence="15">The sequence shown here is derived from an EMBL/GenBank/DDBJ whole genome shotgun (WGS) entry which is preliminary data.</text>
</comment>
<keyword evidence="4" id="KW-0547">Nucleotide-binding</keyword>
<keyword evidence="2" id="KW-0963">Cytoplasm</keyword>
<dbReference type="PROSITE" id="PS50893">
    <property type="entry name" value="ABC_TRANSPORTER_2"/>
    <property type="match status" value="2"/>
</dbReference>
<dbReference type="PATRIC" id="fig|1629.5.peg.851"/>
<dbReference type="Pfam" id="PF00005">
    <property type="entry name" value="ABC_tran"/>
    <property type="match status" value="1"/>
</dbReference>
<evidence type="ECO:0000256" key="1">
    <source>
        <dbReference type="ARBA" id="ARBA00004496"/>
    </source>
</evidence>
<evidence type="ECO:0000313" key="16">
    <source>
        <dbReference type="Proteomes" id="UP000051992"/>
    </source>
</evidence>
<keyword evidence="16" id="KW-1185">Reference proteome</keyword>
<dbReference type="Proteomes" id="UP000051992">
    <property type="component" value="Unassembled WGS sequence"/>
</dbReference>
<dbReference type="PROSITE" id="PS00211">
    <property type="entry name" value="ABC_TRANSPORTER_1"/>
    <property type="match status" value="1"/>
</dbReference>
<evidence type="ECO:0000256" key="13">
    <source>
        <dbReference type="ARBA" id="ARBA00042156"/>
    </source>
</evidence>
<proteinExistence type="inferred from homology"/>
<dbReference type="RefSeq" id="WP_057745518.1">
    <property type="nucleotide sequence ID" value="NZ_BJLU01000002.1"/>
</dbReference>
<dbReference type="SUPFAM" id="SSF52540">
    <property type="entry name" value="P-loop containing nucleoside triphosphate hydrolases"/>
    <property type="match status" value="2"/>
</dbReference>
<comment type="similarity">
    <text evidence="11">Belongs to the ABC transporter superfamily. UvrA family.</text>
</comment>
<evidence type="ECO:0000259" key="14">
    <source>
        <dbReference type="PROSITE" id="PS50893"/>
    </source>
</evidence>
<evidence type="ECO:0000256" key="2">
    <source>
        <dbReference type="ARBA" id="ARBA00022490"/>
    </source>
</evidence>
<keyword evidence="6" id="KW-0228">DNA excision</keyword>
<keyword evidence="8" id="KW-0267">Excision nuclease</keyword>